<dbReference type="InterPro" id="IPR002577">
    <property type="entry name" value="HTH_HxlR"/>
</dbReference>
<geneLocation type="plasmid" evidence="5 6">
    <name>unnamed4</name>
</geneLocation>
<evidence type="ECO:0000313" key="6">
    <source>
        <dbReference type="Proteomes" id="UP000500767"/>
    </source>
</evidence>
<protein>
    <submittedName>
        <fullName evidence="5">Helix-turn-helix transcriptional regulator</fullName>
    </submittedName>
</protein>
<keyword evidence="5" id="KW-0614">Plasmid</keyword>
<evidence type="ECO:0000259" key="4">
    <source>
        <dbReference type="PROSITE" id="PS51118"/>
    </source>
</evidence>
<dbReference type="Proteomes" id="UP000500767">
    <property type="component" value="Plasmid unnamed4"/>
</dbReference>
<reference evidence="5 6" key="1">
    <citation type="journal article" date="2014" name="World J. Microbiol. Biotechnol.">
        <title>Biodiversity and physiological characteristics of Antarctic and Arctic lichens-associated bacteria.</title>
        <authorList>
            <person name="Lee Y.M."/>
            <person name="Kim E.H."/>
            <person name="Lee H.K."/>
            <person name="Hong S.G."/>
        </authorList>
    </citation>
    <scope>NUCLEOTIDE SEQUENCE [LARGE SCALE GENOMIC DNA]</scope>
    <source>
        <strain evidence="5 6">PAMC 26569</strain>
        <plasmid evidence="5">unnamed4</plasmid>
    </source>
</reference>
<evidence type="ECO:0000256" key="3">
    <source>
        <dbReference type="ARBA" id="ARBA00023163"/>
    </source>
</evidence>
<dbReference type="Gene3D" id="1.10.10.10">
    <property type="entry name" value="Winged helix-like DNA-binding domain superfamily/Winged helix DNA-binding domain"/>
    <property type="match status" value="1"/>
</dbReference>
<keyword evidence="3" id="KW-0804">Transcription</keyword>
<dbReference type="PANTHER" id="PTHR33204">
    <property type="entry name" value="TRANSCRIPTIONAL REGULATOR, MARR FAMILY"/>
    <property type="match status" value="1"/>
</dbReference>
<keyword evidence="1" id="KW-0805">Transcription regulation</keyword>
<dbReference type="PANTHER" id="PTHR33204:SF39">
    <property type="entry name" value="TRANSCRIPTIONAL REGULATORY PROTEIN"/>
    <property type="match status" value="1"/>
</dbReference>
<evidence type="ECO:0000256" key="2">
    <source>
        <dbReference type="ARBA" id="ARBA00023125"/>
    </source>
</evidence>
<dbReference type="Pfam" id="PF01638">
    <property type="entry name" value="HxlR"/>
    <property type="match status" value="1"/>
</dbReference>
<organism evidence="5 6">
    <name type="scientific">Lichenicola cladoniae</name>
    <dbReference type="NCBI Taxonomy" id="1484109"/>
    <lineage>
        <taxon>Bacteria</taxon>
        <taxon>Pseudomonadati</taxon>
        <taxon>Pseudomonadota</taxon>
        <taxon>Alphaproteobacteria</taxon>
        <taxon>Acetobacterales</taxon>
        <taxon>Acetobacteraceae</taxon>
        <taxon>Lichenicola</taxon>
    </lineage>
</organism>
<evidence type="ECO:0000256" key="1">
    <source>
        <dbReference type="ARBA" id="ARBA00023015"/>
    </source>
</evidence>
<gene>
    <name evidence="5" type="ORF">HN018_26560</name>
</gene>
<name>A0A6M8HZB9_9PROT</name>
<sequence>MTLRPTTADGPFDIALIATRDPAECPIRDVLVHLGGKWSTLILLCLGSAAHRFGALRRAIPHISKRMLTETLRDLERDGFVSRHVFATKLPSVEYRITDLGHSFLDPLHGVLICANGHHAEIRRARAGYDAKDSAQV</sequence>
<dbReference type="EMBL" id="CP053711">
    <property type="protein sequence ID" value="QKE93700.1"/>
    <property type="molecule type" value="Genomic_DNA"/>
</dbReference>
<dbReference type="AlphaFoldDB" id="A0A6M8HZB9"/>
<feature type="domain" description="HTH hxlR-type" evidence="4">
    <location>
        <begin position="25"/>
        <end position="123"/>
    </location>
</feature>
<evidence type="ECO:0000313" key="5">
    <source>
        <dbReference type="EMBL" id="QKE93700.1"/>
    </source>
</evidence>
<dbReference type="KEGG" id="lck:HN018_26560"/>
<accession>A0A6M8HZB9</accession>
<keyword evidence="2" id="KW-0238">DNA-binding</keyword>
<dbReference type="PROSITE" id="PS51118">
    <property type="entry name" value="HTH_HXLR"/>
    <property type="match status" value="1"/>
</dbReference>
<dbReference type="InterPro" id="IPR036390">
    <property type="entry name" value="WH_DNA-bd_sf"/>
</dbReference>
<dbReference type="GO" id="GO:0003677">
    <property type="term" value="F:DNA binding"/>
    <property type="evidence" value="ECO:0007669"/>
    <property type="project" value="UniProtKB-KW"/>
</dbReference>
<dbReference type="RefSeq" id="WP_171837773.1">
    <property type="nucleotide sequence ID" value="NZ_CP053711.1"/>
</dbReference>
<dbReference type="SUPFAM" id="SSF46785">
    <property type="entry name" value="Winged helix' DNA-binding domain"/>
    <property type="match status" value="1"/>
</dbReference>
<keyword evidence="6" id="KW-1185">Reference proteome</keyword>
<proteinExistence type="predicted"/>
<dbReference type="InterPro" id="IPR036388">
    <property type="entry name" value="WH-like_DNA-bd_sf"/>
</dbReference>